<evidence type="ECO:0000256" key="3">
    <source>
        <dbReference type="ARBA" id="ARBA00021130"/>
    </source>
</evidence>
<keyword evidence="5 9" id="KW-0862">Zinc</keyword>
<dbReference type="GO" id="GO:0005737">
    <property type="term" value="C:cytoplasm"/>
    <property type="evidence" value="ECO:0007669"/>
    <property type="project" value="TreeGrafter"/>
</dbReference>
<accession>A0A4R8ITE8</accession>
<protein>
    <recommendedName>
        <fullName evidence="3 9">Peptide methionine sulfoxide reductase MsrB</fullName>
        <ecNumber evidence="2 9">1.8.4.12</ecNumber>
    </recommendedName>
    <alternativeName>
        <fullName evidence="8 9">Peptide-methionine (R)-S-oxide reductase</fullName>
    </alternativeName>
</protein>
<reference evidence="11 12" key="1">
    <citation type="submission" date="2019-03" db="EMBL/GenBank/DDBJ databases">
        <title>Genomic Encyclopedia of Type Strains, Phase IV (KMG-IV): sequencing the most valuable type-strain genomes for metagenomic binning, comparative biology and taxonomic classification.</title>
        <authorList>
            <person name="Goeker M."/>
        </authorList>
    </citation>
    <scope>NUCLEOTIDE SEQUENCE [LARGE SCALE GENOMIC DNA]</scope>
    <source>
        <strain evidence="11 12">DSM 16326</strain>
    </source>
</reference>
<evidence type="ECO:0000259" key="10">
    <source>
        <dbReference type="PROSITE" id="PS51790"/>
    </source>
</evidence>
<dbReference type="FunFam" id="2.170.150.20:FF:000001">
    <property type="entry name" value="Peptide methionine sulfoxide reductase MsrB"/>
    <property type="match status" value="1"/>
</dbReference>
<evidence type="ECO:0000256" key="5">
    <source>
        <dbReference type="ARBA" id="ARBA00022833"/>
    </source>
</evidence>
<feature type="active site" description="Nucleophile" evidence="9">
    <location>
        <position position="120"/>
    </location>
</feature>
<dbReference type="PROSITE" id="PS51790">
    <property type="entry name" value="MSRB"/>
    <property type="match status" value="1"/>
</dbReference>
<feature type="binding site" evidence="9">
    <location>
        <position position="51"/>
    </location>
    <ligand>
        <name>Zn(2+)</name>
        <dbReference type="ChEBI" id="CHEBI:29105"/>
    </ligand>
</feature>
<comment type="similarity">
    <text evidence="1 9">Belongs to the MsrB Met sulfoxide reductase family.</text>
</comment>
<keyword evidence="12" id="KW-1185">Reference proteome</keyword>
<organism evidence="11 12">
    <name type="scientific">Thiohalophilus thiocyanatoxydans</name>
    <dbReference type="NCBI Taxonomy" id="381308"/>
    <lineage>
        <taxon>Bacteria</taxon>
        <taxon>Pseudomonadati</taxon>
        <taxon>Pseudomonadota</taxon>
        <taxon>Gammaproteobacteria</taxon>
        <taxon>Thiohalomonadales</taxon>
        <taxon>Thiohalophilaceae</taxon>
        <taxon>Thiohalophilus</taxon>
    </lineage>
</organism>
<dbReference type="RefSeq" id="WP_134080274.1">
    <property type="nucleotide sequence ID" value="NZ_SOQX01000001.1"/>
</dbReference>
<evidence type="ECO:0000256" key="4">
    <source>
        <dbReference type="ARBA" id="ARBA00022723"/>
    </source>
</evidence>
<dbReference type="HAMAP" id="MF_01400">
    <property type="entry name" value="MsrB"/>
    <property type="match status" value="1"/>
</dbReference>
<feature type="domain" description="MsrB" evidence="10">
    <location>
        <begin position="9"/>
        <end position="131"/>
    </location>
</feature>
<dbReference type="GO" id="GO:0033743">
    <property type="term" value="F:peptide-methionine (R)-S-oxide reductase activity"/>
    <property type="evidence" value="ECO:0007669"/>
    <property type="project" value="UniProtKB-UniRule"/>
</dbReference>
<dbReference type="GO" id="GO:0008270">
    <property type="term" value="F:zinc ion binding"/>
    <property type="evidence" value="ECO:0007669"/>
    <property type="project" value="UniProtKB-UniRule"/>
</dbReference>
<sequence length="133" mass="14962">MVDKIKKSDEEWRELLTEEQFQITRRHGTERPFSGAYCDSKAPGTYVCICCGQPLFHSREKFDSGTGWPSYWQPISGEAIEITEDSSHGMTRTEVHCSRCDAHLGHVFPDGPPPTGLRYCINSVALRAVPSDE</sequence>
<dbReference type="InterPro" id="IPR028427">
    <property type="entry name" value="Met_Sox_Rdtase_MsrB"/>
</dbReference>
<keyword evidence="6 9" id="KW-0560">Oxidoreductase</keyword>
<dbReference type="EMBL" id="SOQX01000001">
    <property type="protein sequence ID" value="TDY03684.1"/>
    <property type="molecule type" value="Genomic_DNA"/>
</dbReference>
<feature type="binding site" evidence="9">
    <location>
        <position position="100"/>
    </location>
    <ligand>
        <name>Zn(2+)</name>
        <dbReference type="ChEBI" id="CHEBI:29105"/>
    </ligand>
</feature>
<dbReference type="Pfam" id="PF01641">
    <property type="entry name" value="SelR"/>
    <property type="match status" value="1"/>
</dbReference>
<proteinExistence type="inferred from homology"/>
<evidence type="ECO:0000256" key="7">
    <source>
        <dbReference type="ARBA" id="ARBA00048488"/>
    </source>
</evidence>
<feature type="binding site" evidence="9">
    <location>
        <position position="48"/>
    </location>
    <ligand>
        <name>Zn(2+)</name>
        <dbReference type="ChEBI" id="CHEBI:29105"/>
    </ligand>
</feature>
<evidence type="ECO:0000256" key="8">
    <source>
        <dbReference type="ARBA" id="ARBA00075819"/>
    </source>
</evidence>
<dbReference type="PANTHER" id="PTHR10173">
    <property type="entry name" value="METHIONINE SULFOXIDE REDUCTASE"/>
    <property type="match status" value="1"/>
</dbReference>
<dbReference type="InterPro" id="IPR011057">
    <property type="entry name" value="Mss4-like_sf"/>
</dbReference>
<name>A0A4R8ITE8_9GAMM</name>
<comment type="cofactor">
    <cofactor evidence="9">
        <name>Zn(2+)</name>
        <dbReference type="ChEBI" id="CHEBI:29105"/>
    </cofactor>
    <text evidence="9">Binds 1 zinc ion per subunit. The zinc ion is important for the structural integrity of the protein.</text>
</comment>
<dbReference type="Proteomes" id="UP000294914">
    <property type="component" value="Unassembled WGS sequence"/>
</dbReference>
<evidence type="ECO:0000256" key="1">
    <source>
        <dbReference type="ARBA" id="ARBA00007174"/>
    </source>
</evidence>
<evidence type="ECO:0000313" key="11">
    <source>
        <dbReference type="EMBL" id="TDY03684.1"/>
    </source>
</evidence>
<comment type="catalytic activity">
    <reaction evidence="7 9">
        <text>L-methionyl-[protein] + [thioredoxin]-disulfide + H2O = L-methionyl-(R)-S-oxide-[protein] + [thioredoxin]-dithiol</text>
        <dbReference type="Rhea" id="RHEA:24164"/>
        <dbReference type="Rhea" id="RHEA-COMP:10698"/>
        <dbReference type="Rhea" id="RHEA-COMP:10700"/>
        <dbReference type="Rhea" id="RHEA-COMP:12313"/>
        <dbReference type="Rhea" id="RHEA-COMP:12314"/>
        <dbReference type="ChEBI" id="CHEBI:15377"/>
        <dbReference type="ChEBI" id="CHEBI:16044"/>
        <dbReference type="ChEBI" id="CHEBI:29950"/>
        <dbReference type="ChEBI" id="CHEBI:45764"/>
        <dbReference type="ChEBI" id="CHEBI:50058"/>
        <dbReference type="EC" id="1.8.4.12"/>
    </reaction>
</comment>
<evidence type="ECO:0000256" key="6">
    <source>
        <dbReference type="ARBA" id="ARBA00023002"/>
    </source>
</evidence>
<dbReference type="EC" id="1.8.4.12" evidence="2 9"/>
<dbReference type="OrthoDB" id="9785497at2"/>
<feature type="binding site" evidence="9">
    <location>
        <position position="97"/>
    </location>
    <ligand>
        <name>Zn(2+)</name>
        <dbReference type="ChEBI" id="CHEBI:29105"/>
    </ligand>
</feature>
<dbReference type="NCBIfam" id="TIGR00357">
    <property type="entry name" value="peptide-methionine (R)-S-oxide reductase MsrB"/>
    <property type="match status" value="1"/>
</dbReference>
<dbReference type="GO" id="GO:0030091">
    <property type="term" value="P:protein repair"/>
    <property type="evidence" value="ECO:0007669"/>
    <property type="project" value="InterPro"/>
</dbReference>
<dbReference type="InterPro" id="IPR002579">
    <property type="entry name" value="Met_Sox_Rdtase_MsrB_dom"/>
</dbReference>
<keyword evidence="4 9" id="KW-0479">Metal-binding</keyword>
<dbReference type="Gene3D" id="2.170.150.20">
    <property type="entry name" value="Peptide methionine sulfoxide reductase"/>
    <property type="match status" value="1"/>
</dbReference>
<dbReference type="GO" id="GO:0006979">
    <property type="term" value="P:response to oxidative stress"/>
    <property type="evidence" value="ECO:0007669"/>
    <property type="project" value="InterPro"/>
</dbReference>
<evidence type="ECO:0000256" key="9">
    <source>
        <dbReference type="HAMAP-Rule" id="MF_01400"/>
    </source>
</evidence>
<gene>
    <name evidence="9" type="primary">msrB</name>
    <name evidence="11" type="ORF">EDC23_0053</name>
</gene>
<dbReference type="AlphaFoldDB" id="A0A4R8ITE8"/>
<evidence type="ECO:0000313" key="12">
    <source>
        <dbReference type="Proteomes" id="UP000294914"/>
    </source>
</evidence>
<dbReference type="SUPFAM" id="SSF51316">
    <property type="entry name" value="Mss4-like"/>
    <property type="match status" value="1"/>
</dbReference>
<evidence type="ECO:0000256" key="2">
    <source>
        <dbReference type="ARBA" id="ARBA00012499"/>
    </source>
</evidence>
<dbReference type="PANTHER" id="PTHR10173:SF52">
    <property type="entry name" value="METHIONINE-R-SULFOXIDE REDUCTASE B1"/>
    <property type="match status" value="1"/>
</dbReference>
<comment type="caution">
    <text evidence="11">The sequence shown here is derived from an EMBL/GenBank/DDBJ whole genome shotgun (WGS) entry which is preliminary data.</text>
</comment>